<accession>A0AB39Z342</accession>
<dbReference type="AlphaFoldDB" id="A0AB39Z342"/>
<feature type="region of interest" description="Disordered" evidence="1">
    <location>
        <begin position="345"/>
        <end position="432"/>
    </location>
</feature>
<dbReference type="Proteomes" id="UP001652628">
    <property type="component" value="Chromosome 2L"/>
</dbReference>
<feature type="chain" id="PRO_5045020766" evidence="2">
    <location>
        <begin position="20"/>
        <end position="455"/>
    </location>
</feature>
<evidence type="ECO:0000313" key="3">
    <source>
        <dbReference type="Proteomes" id="UP001652628"/>
    </source>
</evidence>
<feature type="region of interest" description="Disordered" evidence="1">
    <location>
        <begin position="96"/>
        <end position="149"/>
    </location>
</feature>
<feature type="region of interest" description="Disordered" evidence="1">
    <location>
        <begin position="305"/>
        <end position="331"/>
    </location>
</feature>
<sequence length="455" mass="49264">MLRTFAILLLIAVAVNARAAPQRTTVSPDYETTENVELVEESTYMSVEEGTITVDVDSDVILTTSPEGEAFTEASPMGLTEEPLPDSVVQQLEMERAQEERLKNPEEPETELESDSDNEDLSATTTEPPNSNNTDTTRRSFKFGATTLPPSFITTTERSITTIAPQEVTTSRSSETEETTEFQEVKTMRNYFERKPAEMEEIELDMAENRMETTTNFPAQELIELSMIMTTEATLVEENPKPKSESDQAESVETTVVPLYQYVSNGAPIVTEPQPEHSTVLPVLNGEVASTESPLEEIKELLLISSTSAPETTTEAEETTTTAPSSTTTTTEAVLLTTKVETLLVAQPETTTSAPETTSTSAPTTTTNAPETSTSTTSAPETSTSTTSAPETTSSTTSAPTTTSTTSTTSAPTTTTTTTTERPIPTRAPRVERIFNSDGVEVLYGYSSVVRTNRS</sequence>
<name>A0AB39Z342_DROSZ</name>
<dbReference type="GeneID" id="108008413"/>
<keyword evidence="2" id="KW-0732">Signal</keyword>
<feature type="compositionally biased region" description="Polar residues" evidence="1">
    <location>
        <begin position="121"/>
        <end position="135"/>
    </location>
</feature>
<feature type="compositionally biased region" description="Acidic residues" evidence="1">
    <location>
        <begin position="107"/>
        <end position="120"/>
    </location>
</feature>
<evidence type="ECO:0000256" key="2">
    <source>
        <dbReference type="SAM" id="SignalP"/>
    </source>
</evidence>
<dbReference type="RefSeq" id="XP_016927751.3">
    <property type="nucleotide sequence ID" value="XM_017072262.4"/>
</dbReference>
<evidence type="ECO:0000313" key="4">
    <source>
        <dbReference type="RefSeq" id="XP_016927751.3"/>
    </source>
</evidence>
<evidence type="ECO:0000313" key="5">
    <source>
        <dbReference type="RefSeq" id="XP_065719577.2"/>
    </source>
</evidence>
<reference evidence="3 4" key="1">
    <citation type="submission" date="2025-05" db="UniProtKB">
        <authorList>
            <consortium name="RefSeq"/>
        </authorList>
    </citation>
    <scope>NUCLEOTIDE SEQUENCE [LARGE SCALE GENOMIC DNA]</scope>
</reference>
<protein>
    <submittedName>
        <fullName evidence="4 5">Integumentary mucin C.1</fullName>
    </submittedName>
</protein>
<proteinExistence type="predicted"/>
<keyword evidence="3" id="KW-1185">Reference proteome</keyword>
<feature type="compositionally biased region" description="Basic and acidic residues" evidence="1">
    <location>
        <begin position="96"/>
        <end position="106"/>
    </location>
</feature>
<dbReference type="RefSeq" id="XP_065719577.2">
    <property type="nucleotide sequence ID" value="XM_065863505.2"/>
</dbReference>
<gene>
    <name evidence="4 5" type="primary">LOC108008413</name>
</gene>
<feature type="compositionally biased region" description="Low complexity" evidence="1">
    <location>
        <begin position="345"/>
        <end position="421"/>
    </location>
</feature>
<evidence type="ECO:0000256" key="1">
    <source>
        <dbReference type="SAM" id="MobiDB-lite"/>
    </source>
</evidence>
<organism evidence="3 4">
    <name type="scientific">Drosophila suzukii</name>
    <name type="common">Spotted-wing drosophila fruit fly</name>
    <dbReference type="NCBI Taxonomy" id="28584"/>
    <lineage>
        <taxon>Eukaryota</taxon>
        <taxon>Metazoa</taxon>
        <taxon>Ecdysozoa</taxon>
        <taxon>Arthropoda</taxon>
        <taxon>Hexapoda</taxon>
        <taxon>Insecta</taxon>
        <taxon>Pterygota</taxon>
        <taxon>Neoptera</taxon>
        <taxon>Endopterygota</taxon>
        <taxon>Diptera</taxon>
        <taxon>Brachycera</taxon>
        <taxon>Muscomorpha</taxon>
        <taxon>Ephydroidea</taxon>
        <taxon>Drosophilidae</taxon>
        <taxon>Drosophila</taxon>
        <taxon>Sophophora</taxon>
    </lineage>
</organism>
<feature type="signal peptide" evidence="2">
    <location>
        <begin position="1"/>
        <end position="19"/>
    </location>
</feature>